<reference evidence="1" key="2">
    <citation type="journal article" date="2024" name="Antonie Van Leeuwenhoek">
        <title>Roseihalotalea indica gen. nov., sp. nov., a halophilic Bacteroidetes from mesopelagic Southwest Indian Ocean with higher carbohydrate metabolic potential.</title>
        <authorList>
            <person name="Chen B."/>
            <person name="Zhang M."/>
            <person name="Lin D."/>
            <person name="Ye J."/>
            <person name="Tang K."/>
        </authorList>
    </citation>
    <scope>NUCLEOTIDE SEQUENCE</scope>
    <source>
        <strain evidence="1">TK19036</strain>
    </source>
</reference>
<sequence>MCLSCVEDQSLEFNPVLNIPPTCSDGIKNQDETAVDCGGACSSYCGSTILASCTDDLQENFFHSREEQVAFNLDHTTVTKWRYDPVTKIVAEISSSSEYVEIELPVGELPVGNVKFNIARNVSIDEDYPKASLMIFSNRYFEKKAVSGKLYLRLDGDKVHLEFCDILIEVQSFYGSRSFSYEGNINFPKSEFDF</sequence>
<proteinExistence type="predicted"/>
<name>A0AA49GJJ7_9BACT</name>
<accession>A0AA49GJJ7</accession>
<reference evidence="1" key="1">
    <citation type="journal article" date="2023" name="Comput. Struct. Biotechnol. J.">
        <title>Discovery of a novel marine Bacteroidetes with a rich repertoire of carbohydrate-active enzymes.</title>
        <authorList>
            <person name="Chen B."/>
            <person name="Liu G."/>
            <person name="Chen Q."/>
            <person name="Wang H."/>
            <person name="Liu L."/>
            <person name="Tang K."/>
        </authorList>
    </citation>
    <scope>NUCLEOTIDE SEQUENCE</scope>
    <source>
        <strain evidence="1">TK19036</strain>
    </source>
</reference>
<organism evidence="1">
    <name type="scientific">Roseihalotalea indica</name>
    <dbReference type="NCBI Taxonomy" id="2867963"/>
    <lineage>
        <taxon>Bacteria</taxon>
        <taxon>Pseudomonadati</taxon>
        <taxon>Bacteroidota</taxon>
        <taxon>Cytophagia</taxon>
        <taxon>Cytophagales</taxon>
        <taxon>Catalimonadaceae</taxon>
        <taxon>Roseihalotalea</taxon>
    </lineage>
</organism>
<dbReference type="EMBL" id="CP120682">
    <property type="protein sequence ID" value="WKN35218.1"/>
    <property type="molecule type" value="Genomic_DNA"/>
</dbReference>
<dbReference type="AlphaFoldDB" id="A0AA49GJJ7"/>
<gene>
    <name evidence="1" type="ORF">K4G66_22835</name>
</gene>
<protein>
    <submittedName>
        <fullName evidence="1">Uncharacterized protein</fullName>
    </submittedName>
</protein>
<evidence type="ECO:0000313" key="1">
    <source>
        <dbReference type="EMBL" id="WKN35218.1"/>
    </source>
</evidence>